<feature type="non-terminal residue" evidence="1">
    <location>
        <position position="1"/>
    </location>
</feature>
<evidence type="ECO:0000313" key="1">
    <source>
        <dbReference type="EMBL" id="BBG97153.1"/>
    </source>
</evidence>
<reference evidence="1" key="1">
    <citation type="journal article" date="2019" name="Science">
        <title>Mutation of a bHLH transcription factor allowed almond domestication.</title>
        <authorList>
            <person name="Sanchez-Perez R."/>
            <person name="Pavan S."/>
            <person name="Mazzeo R."/>
            <person name="Moldovan C."/>
            <person name="Aiese Cigliano R."/>
            <person name="Del Cueto J."/>
            <person name="Ricciardi F."/>
            <person name="Lotti C."/>
            <person name="Ricciardi L."/>
            <person name="Dicenta F."/>
            <person name="Lopez-Marques R.L."/>
            <person name="Lindberg Moller B."/>
        </authorList>
    </citation>
    <scope>NUCLEOTIDE SEQUENCE</scope>
</reference>
<dbReference type="EMBL" id="AP019298">
    <property type="protein sequence ID" value="BBG97153.1"/>
    <property type="molecule type" value="Genomic_DNA"/>
</dbReference>
<organism evidence="1">
    <name type="scientific">Prunus dulcis</name>
    <name type="common">Almond</name>
    <name type="synonym">Amygdalus dulcis</name>
    <dbReference type="NCBI Taxonomy" id="3755"/>
    <lineage>
        <taxon>Eukaryota</taxon>
        <taxon>Viridiplantae</taxon>
        <taxon>Streptophyta</taxon>
        <taxon>Embryophyta</taxon>
        <taxon>Tracheophyta</taxon>
        <taxon>Spermatophyta</taxon>
        <taxon>Magnoliopsida</taxon>
        <taxon>eudicotyledons</taxon>
        <taxon>Gunneridae</taxon>
        <taxon>Pentapetalae</taxon>
        <taxon>rosids</taxon>
        <taxon>fabids</taxon>
        <taxon>Rosales</taxon>
        <taxon>Rosaceae</taxon>
        <taxon>Amygdaloideae</taxon>
        <taxon>Amygdaleae</taxon>
        <taxon>Prunus</taxon>
    </lineage>
</organism>
<proteinExistence type="predicted"/>
<dbReference type="AlphaFoldDB" id="A0A4Y1QZ77"/>
<gene>
    <name evidence="1" type="ORF">Prudu_006183</name>
</gene>
<protein>
    <submittedName>
        <fullName evidence="1">Uncharacterized protein</fullName>
    </submittedName>
</protein>
<name>A0A4Y1QZ77_PRUDU</name>
<accession>A0A4Y1QZ77</accession>
<sequence>VTGPDPNSDLESEPDPVRVRHLANVGHKRPACPSSYKLKFQISLDFYRKFAYVKIQSNSSVLNLGQISEQLLRIYRGVNPFTKQNFYSKGKARKVEKRPGGGFLCTSTAWGRKTFKKNVSVTQSQPEPQTGRIQGTVVSLIRILGSHGPGVPKTREANVKCTDKTESKLDVRGHRHIRRQHILKATCFCNWVPKVA</sequence>